<evidence type="ECO:0000313" key="2">
    <source>
        <dbReference type="Proteomes" id="UP000002059"/>
    </source>
</evidence>
<accession>C1GS97</accession>
<name>C1GS97_PARBA</name>
<dbReference type="VEuPathDB" id="FungiDB:PAAG_01392"/>
<dbReference type="HOGENOM" id="CLU_2413884_0_0_1"/>
<dbReference type="AlphaFoldDB" id="C1GS97"/>
<evidence type="ECO:0000313" key="1">
    <source>
        <dbReference type="EMBL" id="EEH38930.2"/>
    </source>
</evidence>
<proteinExistence type="predicted"/>
<dbReference type="Proteomes" id="UP000002059">
    <property type="component" value="Partially assembled WGS sequence"/>
</dbReference>
<dbReference type="EMBL" id="KN293994">
    <property type="protein sequence ID" value="EEH38930.2"/>
    <property type="molecule type" value="Genomic_DNA"/>
</dbReference>
<protein>
    <submittedName>
        <fullName evidence="1">Uncharacterized protein</fullName>
    </submittedName>
</protein>
<dbReference type="eggNOG" id="ENOG502RQBF">
    <property type="taxonomic scope" value="Eukaryota"/>
</dbReference>
<organism evidence="1 2">
    <name type="scientific">Paracoccidioides lutzii (strain ATCC MYA-826 / Pb01)</name>
    <name type="common">Paracoccidioides brasiliensis</name>
    <dbReference type="NCBI Taxonomy" id="502779"/>
    <lineage>
        <taxon>Eukaryota</taxon>
        <taxon>Fungi</taxon>
        <taxon>Dikarya</taxon>
        <taxon>Ascomycota</taxon>
        <taxon>Pezizomycotina</taxon>
        <taxon>Eurotiomycetes</taxon>
        <taxon>Eurotiomycetidae</taxon>
        <taxon>Onygenales</taxon>
        <taxon>Ajellomycetaceae</taxon>
        <taxon>Paracoccidioides</taxon>
    </lineage>
</organism>
<reference evidence="1 2" key="1">
    <citation type="journal article" date="2011" name="PLoS Genet.">
        <title>Comparative genomic analysis of human fungal pathogens causing paracoccidioidomycosis.</title>
        <authorList>
            <person name="Desjardins C.A."/>
            <person name="Champion M.D."/>
            <person name="Holder J.W."/>
            <person name="Muszewska A."/>
            <person name="Goldberg J."/>
            <person name="Bailao A.M."/>
            <person name="Brigido M.M."/>
            <person name="Ferreira M.E."/>
            <person name="Garcia A.M."/>
            <person name="Grynberg M."/>
            <person name="Gujja S."/>
            <person name="Heiman D.I."/>
            <person name="Henn M.R."/>
            <person name="Kodira C.D."/>
            <person name="Leon-Narvaez H."/>
            <person name="Longo L.V."/>
            <person name="Ma L.J."/>
            <person name="Malavazi I."/>
            <person name="Matsuo A.L."/>
            <person name="Morais F.V."/>
            <person name="Pereira M."/>
            <person name="Rodriguez-Brito S."/>
            <person name="Sakthikumar S."/>
            <person name="Salem-Izacc S.M."/>
            <person name="Sykes S.M."/>
            <person name="Teixeira M.M."/>
            <person name="Vallejo M.C."/>
            <person name="Walter M.E."/>
            <person name="Yandava C."/>
            <person name="Young S."/>
            <person name="Zeng Q."/>
            <person name="Zucker J."/>
            <person name="Felipe M.S."/>
            <person name="Goldman G.H."/>
            <person name="Haas B.J."/>
            <person name="McEwen J.G."/>
            <person name="Nino-Vega G."/>
            <person name="Puccia R."/>
            <person name="San-Blas G."/>
            <person name="Soares C.M."/>
            <person name="Birren B.W."/>
            <person name="Cuomo C.A."/>
        </authorList>
    </citation>
    <scope>NUCLEOTIDE SEQUENCE [LARGE SCALE GENOMIC DNA]</scope>
    <source>
        <strain evidence="2">ATCC MYA-826 / Pb01</strain>
    </source>
</reference>
<dbReference type="GeneID" id="9099740"/>
<sequence length="105" mass="11605">MASHSHSSGSNNLLYAVYVSELSKTKHLSRPPRIRGPLLKSEEISDLRQIHKNSHDKTTVHGVSTCSVLAEELMAIQISGLRNTASQTVAHRQRFLNLCHAPPVI</sequence>
<dbReference type="RefSeq" id="XP_002796384.2">
    <property type="nucleotide sequence ID" value="XM_002796338.2"/>
</dbReference>
<dbReference type="KEGG" id="pbl:PAAG_01392"/>
<keyword evidence="2" id="KW-1185">Reference proteome</keyword>
<gene>
    <name evidence="1" type="ORF">PAAG_01392</name>
</gene>